<dbReference type="AlphaFoldDB" id="A0A3N7FRL3"/>
<keyword evidence="3" id="KW-1185">Reference proteome</keyword>
<feature type="region of interest" description="Disordered" evidence="1">
    <location>
        <begin position="90"/>
        <end position="129"/>
    </location>
</feature>
<evidence type="ECO:0000313" key="3">
    <source>
        <dbReference type="Proteomes" id="UP000006729"/>
    </source>
</evidence>
<evidence type="ECO:0000256" key="1">
    <source>
        <dbReference type="SAM" id="MobiDB-lite"/>
    </source>
</evidence>
<feature type="region of interest" description="Disordered" evidence="1">
    <location>
        <begin position="225"/>
        <end position="246"/>
    </location>
</feature>
<dbReference type="PANTHER" id="PTHR36313">
    <property type="entry name" value="ROOT MERISTEM GROWTH FACTOR 2"/>
    <property type="match status" value="1"/>
</dbReference>
<evidence type="ECO:0000313" key="2">
    <source>
        <dbReference type="EMBL" id="RQO89221.1"/>
    </source>
</evidence>
<organism evidence="2 3">
    <name type="scientific">Populus trichocarpa</name>
    <name type="common">Western balsam poplar</name>
    <name type="synonym">Populus balsamifera subsp. trichocarpa</name>
    <dbReference type="NCBI Taxonomy" id="3694"/>
    <lineage>
        <taxon>Eukaryota</taxon>
        <taxon>Viridiplantae</taxon>
        <taxon>Streptophyta</taxon>
        <taxon>Embryophyta</taxon>
        <taxon>Tracheophyta</taxon>
        <taxon>Spermatophyta</taxon>
        <taxon>Magnoliopsida</taxon>
        <taxon>eudicotyledons</taxon>
        <taxon>Gunneridae</taxon>
        <taxon>Pentapetalae</taxon>
        <taxon>rosids</taxon>
        <taxon>fabids</taxon>
        <taxon>Malpighiales</taxon>
        <taxon>Salicaceae</taxon>
        <taxon>Saliceae</taxon>
        <taxon>Populus</taxon>
    </lineage>
</organism>
<protein>
    <submittedName>
        <fullName evidence="2">Uncharacterized protein</fullName>
    </submittedName>
</protein>
<dbReference type="EMBL" id="CM009293">
    <property type="protein sequence ID" value="RQO89221.1"/>
    <property type="molecule type" value="Genomic_DNA"/>
</dbReference>
<dbReference type="InterPro" id="IPR038804">
    <property type="entry name" value="RGF3"/>
</dbReference>
<name>A0A3N7FRL3_POPTR</name>
<proteinExistence type="predicted"/>
<dbReference type="Proteomes" id="UP000006729">
    <property type="component" value="Chromosome 4"/>
</dbReference>
<dbReference type="GO" id="GO:0010082">
    <property type="term" value="P:regulation of root meristem growth"/>
    <property type="evidence" value="ECO:0007669"/>
    <property type="project" value="InterPro"/>
</dbReference>
<accession>A0A3N7FRL3</accession>
<dbReference type="PANTHER" id="PTHR36313:SF7">
    <property type="entry name" value="OS09G0474600 PROTEIN"/>
    <property type="match status" value="1"/>
</dbReference>
<feature type="region of interest" description="Disordered" evidence="1">
    <location>
        <begin position="155"/>
        <end position="207"/>
    </location>
</feature>
<dbReference type="OMA" id="GHKEPNT"/>
<feature type="compositionally biased region" description="Basic and acidic residues" evidence="1">
    <location>
        <begin position="99"/>
        <end position="112"/>
    </location>
</feature>
<reference evidence="2 3" key="1">
    <citation type="journal article" date="2006" name="Science">
        <title>The genome of black cottonwood, Populus trichocarpa (Torr. &amp; Gray).</title>
        <authorList>
            <person name="Tuskan G.A."/>
            <person name="Difazio S."/>
            <person name="Jansson S."/>
            <person name="Bohlmann J."/>
            <person name="Grigoriev I."/>
            <person name="Hellsten U."/>
            <person name="Putnam N."/>
            <person name="Ralph S."/>
            <person name="Rombauts S."/>
            <person name="Salamov A."/>
            <person name="Schein J."/>
            <person name="Sterck L."/>
            <person name="Aerts A."/>
            <person name="Bhalerao R.R."/>
            <person name="Bhalerao R.P."/>
            <person name="Blaudez D."/>
            <person name="Boerjan W."/>
            <person name="Brun A."/>
            <person name="Brunner A."/>
            <person name="Busov V."/>
            <person name="Campbell M."/>
            <person name="Carlson J."/>
            <person name="Chalot M."/>
            <person name="Chapman J."/>
            <person name="Chen G.L."/>
            <person name="Cooper D."/>
            <person name="Coutinho P.M."/>
            <person name="Couturier J."/>
            <person name="Covert S."/>
            <person name="Cronk Q."/>
            <person name="Cunningham R."/>
            <person name="Davis J."/>
            <person name="Degroeve S."/>
            <person name="Dejardin A."/>
            <person name="Depamphilis C."/>
            <person name="Detter J."/>
            <person name="Dirks B."/>
            <person name="Dubchak I."/>
            <person name="Duplessis S."/>
            <person name="Ehlting J."/>
            <person name="Ellis B."/>
            <person name="Gendler K."/>
            <person name="Goodstein D."/>
            <person name="Gribskov M."/>
            <person name="Grimwood J."/>
            <person name="Groover A."/>
            <person name="Gunter L."/>
            <person name="Hamberger B."/>
            <person name="Heinze B."/>
            <person name="Helariutta Y."/>
            <person name="Henrissat B."/>
            <person name="Holligan D."/>
            <person name="Holt R."/>
            <person name="Huang W."/>
            <person name="Islam-Faridi N."/>
            <person name="Jones S."/>
            <person name="Jones-Rhoades M."/>
            <person name="Jorgensen R."/>
            <person name="Joshi C."/>
            <person name="Kangasjarvi J."/>
            <person name="Karlsson J."/>
            <person name="Kelleher C."/>
            <person name="Kirkpatrick R."/>
            <person name="Kirst M."/>
            <person name="Kohler A."/>
            <person name="Kalluri U."/>
            <person name="Larimer F."/>
            <person name="Leebens-Mack J."/>
            <person name="Leple J.C."/>
            <person name="Locascio P."/>
            <person name="Lou Y."/>
            <person name="Lucas S."/>
            <person name="Martin F."/>
            <person name="Montanini B."/>
            <person name="Napoli C."/>
            <person name="Nelson D.R."/>
            <person name="Nelson C."/>
            <person name="Nieminen K."/>
            <person name="Nilsson O."/>
            <person name="Pereda V."/>
            <person name="Peter G."/>
            <person name="Philippe R."/>
            <person name="Pilate G."/>
            <person name="Poliakov A."/>
            <person name="Razumovskaya J."/>
            <person name="Richardson P."/>
            <person name="Rinaldi C."/>
            <person name="Ritland K."/>
            <person name="Rouze P."/>
            <person name="Ryaboy D."/>
            <person name="Schmutz J."/>
            <person name="Schrader J."/>
            <person name="Segerman B."/>
            <person name="Shin H."/>
            <person name="Siddiqui A."/>
            <person name="Sterky F."/>
            <person name="Terry A."/>
            <person name="Tsai C.J."/>
            <person name="Uberbacher E."/>
            <person name="Unneberg P."/>
            <person name="Vahala J."/>
            <person name="Wall K."/>
            <person name="Wessler S."/>
            <person name="Yang G."/>
            <person name="Yin T."/>
            <person name="Douglas C."/>
            <person name="Marra M."/>
            <person name="Sandberg G."/>
            <person name="Van de Peer Y."/>
            <person name="Rokhsar D."/>
        </authorList>
    </citation>
    <scope>NUCLEOTIDE SEQUENCE [LARGE SCALE GENOMIC DNA]</scope>
    <source>
        <strain evidence="3">cv. Nisqually</strain>
    </source>
</reference>
<dbReference type="GO" id="GO:0008083">
    <property type="term" value="F:growth factor activity"/>
    <property type="evidence" value="ECO:0007669"/>
    <property type="project" value="InterPro"/>
</dbReference>
<dbReference type="Gramene" id="Potri.004G112600.2.v4.1">
    <property type="protein sequence ID" value="Potri.004G112600.2.v4.1"/>
    <property type="gene ID" value="Potri.004G112600.v4.1"/>
</dbReference>
<gene>
    <name evidence="2" type="ORF">POPTR_004G112600</name>
</gene>
<sequence length="246" mass="27696">MLPKSPLFLFLKNKHILKRIRNQKMVYKRFLGLALGLLFVMNAIWGSCAYDYHDGEMKKKEIVGFGENTVLSVDKELILSGFSTASTRKMGLGGRKMAVQKESRRETEKEQGLHGQASEDNSGKKNNALDKSLVGSQDQINNQQKDMSNLERETLSARLGTPRTDQTVHLPKSNSKDSKALPTKTSLESPSRADIDQEPQGSATDLKSEMQRLLDATREMVNLMNKDYTIKPPKRKPPINNKEPIH</sequence>
<dbReference type="InParanoid" id="A0A3N7FRL3"/>